<accession>A0A0A1VSP2</accession>
<dbReference type="AlphaFoldDB" id="A0A0A1VSP2"/>
<dbReference type="InterPro" id="IPR029063">
    <property type="entry name" value="SAM-dependent_MTases_sf"/>
</dbReference>
<dbReference type="EMBL" id="BBPA01000023">
    <property type="protein sequence ID" value="GAL92634.1"/>
    <property type="molecule type" value="Genomic_DNA"/>
</dbReference>
<gene>
    <name evidence="1" type="ORF">N44_01192</name>
</gene>
<dbReference type="RefSeq" id="WP_045358452.1">
    <property type="nucleotide sequence ID" value="NZ_BBPA01000023.1"/>
</dbReference>
<dbReference type="SUPFAM" id="SSF53335">
    <property type="entry name" value="S-adenosyl-L-methionine-dependent methyltransferases"/>
    <property type="match status" value="2"/>
</dbReference>
<evidence type="ECO:0000313" key="2">
    <source>
        <dbReference type="Proteomes" id="UP000030321"/>
    </source>
</evidence>
<proteinExistence type="predicted"/>
<protein>
    <submittedName>
        <fullName evidence="1">SAM-dependent methyltransferase BT3209</fullName>
    </submittedName>
</protein>
<reference evidence="2" key="1">
    <citation type="journal article" date="2015" name="Genome">
        <title>Whole Genome Sequence of the Non-Microcystin-Producing Microcystis aeruginosa Strain NIES-44.</title>
        <authorList>
            <person name="Okano K."/>
            <person name="Miyata N."/>
            <person name="Ozaki Y."/>
        </authorList>
    </citation>
    <scope>NUCLEOTIDE SEQUENCE [LARGE SCALE GENOMIC DNA]</scope>
    <source>
        <strain evidence="2">NIES-44</strain>
    </source>
</reference>
<name>A0A0A1VSP2_MICAE</name>
<dbReference type="Proteomes" id="UP000030321">
    <property type="component" value="Unassembled WGS sequence"/>
</dbReference>
<dbReference type="GO" id="GO:0032259">
    <property type="term" value="P:methylation"/>
    <property type="evidence" value="ECO:0007669"/>
    <property type="project" value="UniProtKB-KW"/>
</dbReference>
<dbReference type="CDD" id="cd02440">
    <property type="entry name" value="AdoMet_MTases"/>
    <property type="match status" value="1"/>
</dbReference>
<keyword evidence="1" id="KW-0808">Transferase</keyword>
<dbReference type="Gene3D" id="3.40.50.150">
    <property type="entry name" value="Vaccinia Virus protein VP39"/>
    <property type="match status" value="1"/>
</dbReference>
<keyword evidence="1" id="KW-0489">Methyltransferase</keyword>
<dbReference type="PANTHER" id="PTHR43861:SF5">
    <property type="entry name" value="BLL5978 PROTEIN"/>
    <property type="match status" value="1"/>
</dbReference>
<organism evidence="1 2">
    <name type="scientific">Microcystis aeruginosa NIES-44</name>
    <dbReference type="NCBI Taxonomy" id="449439"/>
    <lineage>
        <taxon>Bacteria</taxon>
        <taxon>Bacillati</taxon>
        <taxon>Cyanobacteriota</taxon>
        <taxon>Cyanophyceae</taxon>
        <taxon>Oscillatoriophycideae</taxon>
        <taxon>Chroococcales</taxon>
        <taxon>Microcystaceae</taxon>
        <taxon>Microcystis</taxon>
    </lineage>
</organism>
<comment type="caution">
    <text evidence="1">The sequence shown here is derived from an EMBL/GenBank/DDBJ whole genome shotgun (WGS) entry which is preliminary data.</text>
</comment>
<dbReference type="GO" id="GO:0008168">
    <property type="term" value="F:methyltransferase activity"/>
    <property type="evidence" value="ECO:0007669"/>
    <property type="project" value="UniProtKB-KW"/>
</dbReference>
<dbReference type="Gene3D" id="3.40.50.720">
    <property type="entry name" value="NAD(P)-binding Rossmann-like Domain"/>
    <property type="match status" value="1"/>
</dbReference>
<evidence type="ECO:0000313" key="1">
    <source>
        <dbReference type="EMBL" id="GAL92634.1"/>
    </source>
</evidence>
<sequence length="396" mass="44868">MNQKKSLRNCPICQEENGEIIHTQNFVLPEGHPLSNGYDILCCDRCGFVYADTTVSQKDYDIFYTKLSKYEDKKTATGGGESPYDAARIQKTAECIAEFLPDKSVRILDIGCANGGLLGYLKKLGYNNLCGLDPSPICAETTKQKYDIETYTGSMFELPHSLGVFDVIILSHVLEHIQDVSTALTNLKDILDKNGILYAEVPDAKRYLNFYVSPFHYFDTEHINHFSLKFLEKLLMLANFTIIGRGEKEFELHSGTIYPAIWVMARLLNRKIPLNLDLDSELCNNIIKYLKHSEEYLDTQAIDELVLNCEKIIVWGIGSSTMRLLANSSLSQANIIAFVDSNPKYWGEYLMDKPIISPEELKKKTETILITSKIYSQEILTQIINELNLKNKVVSA</sequence>
<dbReference type="PANTHER" id="PTHR43861">
    <property type="entry name" value="TRANS-ACONITATE 2-METHYLTRANSFERASE-RELATED"/>
    <property type="match status" value="1"/>
</dbReference>
<dbReference type="Pfam" id="PF13489">
    <property type="entry name" value="Methyltransf_23"/>
    <property type="match status" value="1"/>
</dbReference>